<dbReference type="InterPro" id="IPR013324">
    <property type="entry name" value="RNA_pol_sigma_r3/r4-like"/>
</dbReference>
<dbReference type="PATRIC" id="fig|1202724.3.peg.1088"/>
<protein>
    <submittedName>
        <fullName evidence="7">RNA polymerase subunit sigma</fullName>
    </submittedName>
</protein>
<evidence type="ECO:0000259" key="6">
    <source>
        <dbReference type="Pfam" id="PF08281"/>
    </source>
</evidence>
<dbReference type="Pfam" id="PF04542">
    <property type="entry name" value="Sigma70_r2"/>
    <property type="match status" value="1"/>
</dbReference>
<dbReference type="Gene3D" id="1.10.1740.10">
    <property type="match status" value="1"/>
</dbReference>
<evidence type="ECO:0000256" key="4">
    <source>
        <dbReference type="ARBA" id="ARBA00023163"/>
    </source>
</evidence>
<dbReference type="SUPFAM" id="SSF88659">
    <property type="entry name" value="Sigma3 and sigma4 domains of RNA polymerase sigma factors"/>
    <property type="match status" value="1"/>
</dbReference>
<dbReference type="AlphaFoldDB" id="A0A0M8M9R7"/>
<gene>
    <name evidence="7" type="ORF">AM493_05260</name>
</gene>
<dbReference type="PANTHER" id="PTHR43133:SF46">
    <property type="entry name" value="RNA POLYMERASE SIGMA-70 FACTOR ECF SUBFAMILY"/>
    <property type="match status" value="1"/>
</dbReference>
<proteinExistence type="inferred from homology"/>
<dbReference type="SUPFAM" id="SSF88946">
    <property type="entry name" value="Sigma2 domain of RNA polymerase sigma factors"/>
    <property type="match status" value="1"/>
</dbReference>
<dbReference type="OrthoDB" id="665981at2"/>
<evidence type="ECO:0000313" key="8">
    <source>
        <dbReference type="Proteomes" id="UP000037755"/>
    </source>
</evidence>
<evidence type="ECO:0000259" key="5">
    <source>
        <dbReference type="Pfam" id="PF04542"/>
    </source>
</evidence>
<dbReference type="GO" id="GO:0006352">
    <property type="term" value="P:DNA-templated transcription initiation"/>
    <property type="evidence" value="ECO:0007669"/>
    <property type="project" value="InterPro"/>
</dbReference>
<dbReference type="RefSeq" id="WP_054406702.1">
    <property type="nucleotide sequence ID" value="NZ_FOYA01000003.1"/>
</dbReference>
<dbReference type="InterPro" id="IPR039425">
    <property type="entry name" value="RNA_pol_sigma-70-like"/>
</dbReference>
<dbReference type="NCBIfam" id="TIGR02985">
    <property type="entry name" value="Sig70_bacteroi1"/>
    <property type="match status" value="1"/>
</dbReference>
<feature type="domain" description="RNA polymerase sigma-70 region 2" evidence="5">
    <location>
        <begin position="28"/>
        <end position="93"/>
    </location>
</feature>
<dbReference type="InterPro" id="IPR014284">
    <property type="entry name" value="RNA_pol_sigma-70_dom"/>
</dbReference>
<dbReference type="GO" id="GO:0016987">
    <property type="term" value="F:sigma factor activity"/>
    <property type="evidence" value="ECO:0007669"/>
    <property type="project" value="UniProtKB-KW"/>
</dbReference>
<dbReference type="InterPro" id="IPR013249">
    <property type="entry name" value="RNA_pol_sigma70_r4_t2"/>
</dbReference>
<dbReference type="Proteomes" id="UP000037755">
    <property type="component" value="Unassembled WGS sequence"/>
</dbReference>
<keyword evidence="3" id="KW-0731">Sigma factor</keyword>
<dbReference type="GO" id="GO:0003677">
    <property type="term" value="F:DNA binding"/>
    <property type="evidence" value="ECO:0007669"/>
    <property type="project" value="InterPro"/>
</dbReference>
<accession>A0A0M8M9R7</accession>
<dbReference type="STRING" id="1202724.AM493_05260"/>
<name>A0A0M8M9R7_9FLAO</name>
<keyword evidence="2" id="KW-0805">Transcription regulation</keyword>
<dbReference type="PANTHER" id="PTHR43133">
    <property type="entry name" value="RNA POLYMERASE ECF-TYPE SIGMA FACTO"/>
    <property type="match status" value="1"/>
</dbReference>
<feature type="domain" description="RNA polymerase sigma factor 70 region 4 type 2" evidence="6">
    <location>
        <begin position="123"/>
        <end position="174"/>
    </location>
</feature>
<organism evidence="7 8">
    <name type="scientific">Flavobacterium akiainvivens</name>
    <dbReference type="NCBI Taxonomy" id="1202724"/>
    <lineage>
        <taxon>Bacteria</taxon>
        <taxon>Pseudomonadati</taxon>
        <taxon>Bacteroidota</taxon>
        <taxon>Flavobacteriia</taxon>
        <taxon>Flavobacteriales</taxon>
        <taxon>Flavobacteriaceae</taxon>
        <taxon>Flavobacterium</taxon>
    </lineage>
</organism>
<dbReference type="InterPro" id="IPR014327">
    <property type="entry name" value="RNA_pol_sigma70_bacteroid"/>
</dbReference>
<dbReference type="InterPro" id="IPR007627">
    <property type="entry name" value="RNA_pol_sigma70_r2"/>
</dbReference>
<evidence type="ECO:0000256" key="3">
    <source>
        <dbReference type="ARBA" id="ARBA00023082"/>
    </source>
</evidence>
<keyword evidence="8" id="KW-1185">Reference proteome</keyword>
<keyword evidence="4" id="KW-0804">Transcription</keyword>
<reference evidence="7 8" key="1">
    <citation type="submission" date="2015-08" db="EMBL/GenBank/DDBJ databases">
        <title>Whole genome sequence of Flavobacterium akiainvivens IK-1T, from decaying Wikstroemia oahuensis, an endemic Hawaiian shrub.</title>
        <authorList>
            <person name="Wan X."/>
            <person name="Hou S."/>
            <person name="Saito J."/>
            <person name="Donachie S."/>
        </authorList>
    </citation>
    <scope>NUCLEOTIDE SEQUENCE [LARGE SCALE GENOMIC DNA]</scope>
    <source>
        <strain evidence="7 8">IK-1</strain>
    </source>
</reference>
<evidence type="ECO:0000313" key="7">
    <source>
        <dbReference type="EMBL" id="KOS05505.1"/>
    </source>
</evidence>
<evidence type="ECO:0000256" key="2">
    <source>
        <dbReference type="ARBA" id="ARBA00023015"/>
    </source>
</evidence>
<comment type="caution">
    <text evidence="7">The sequence shown here is derived from an EMBL/GenBank/DDBJ whole genome shotgun (WGS) entry which is preliminary data.</text>
</comment>
<dbReference type="InterPro" id="IPR013325">
    <property type="entry name" value="RNA_pol_sigma_r2"/>
</dbReference>
<evidence type="ECO:0000256" key="1">
    <source>
        <dbReference type="ARBA" id="ARBA00010641"/>
    </source>
</evidence>
<dbReference type="Pfam" id="PF08281">
    <property type="entry name" value="Sigma70_r4_2"/>
    <property type="match status" value="1"/>
</dbReference>
<sequence length="192" mass="22649">MKTHVKDLPDIELQKRMQQGDRHAFDVLFHRYWKRLFAYAYKIFNEAEVCEDIVQELFISLWNNAPQSNILNLEAYLLRAVKYRIANHIRSLKFERAQLDIIENIGAPTATVDDIEYKQLEANLMEKVQQFPPKCREVFMLSRFENCSNAEIAQRLNISVHTVEKHITHALRLLKNNIGTWNITFIVMGLFL</sequence>
<dbReference type="InterPro" id="IPR036388">
    <property type="entry name" value="WH-like_DNA-bd_sf"/>
</dbReference>
<comment type="similarity">
    <text evidence="1">Belongs to the sigma-70 factor family. ECF subfamily.</text>
</comment>
<dbReference type="Gene3D" id="1.10.10.10">
    <property type="entry name" value="Winged helix-like DNA-binding domain superfamily/Winged helix DNA-binding domain"/>
    <property type="match status" value="1"/>
</dbReference>
<dbReference type="NCBIfam" id="TIGR02937">
    <property type="entry name" value="sigma70-ECF"/>
    <property type="match status" value="1"/>
</dbReference>
<dbReference type="EMBL" id="LIYD01000005">
    <property type="protein sequence ID" value="KOS05505.1"/>
    <property type="molecule type" value="Genomic_DNA"/>
</dbReference>